<evidence type="ECO:0000313" key="3">
    <source>
        <dbReference type="Proteomes" id="UP000202558"/>
    </source>
</evidence>
<keyword evidence="3" id="KW-1185">Reference proteome</keyword>
<dbReference type="Proteomes" id="UP000202558">
    <property type="component" value="Segment"/>
</dbReference>
<feature type="region of interest" description="Disordered" evidence="1">
    <location>
        <begin position="56"/>
        <end position="169"/>
    </location>
</feature>
<gene>
    <name evidence="2" type="primary">mchi_609</name>
</gene>
<evidence type="ECO:0000313" key="2">
    <source>
        <dbReference type="EMBL" id="AEQ32704.1"/>
    </source>
</evidence>
<proteinExistence type="predicted"/>
<protein>
    <submittedName>
        <fullName evidence="2">Uncharacterized protein</fullName>
    </submittedName>
</protein>
<sequence length="208" mass="23915">MSYKNQMLKQVTNGKCDRRTYFNMINKKAHPRGRNQNQNDKSSDSIVDLIMGKKTFDDYNKDSDINDNENENEKNQLDNLSQNNNSNDDQNNSDNNDNNDNDINDNNNDNNNNNNNNDNNNDESSTISHARKPNTSNKSIVTVSMPSRLRKPMPNRGNPHIMQNNNNDNNNNNKLLNKIDILEAKIIKLEAKIKILNLQMNSILENHS</sequence>
<evidence type="ECO:0000256" key="1">
    <source>
        <dbReference type="SAM" id="MobiDB-lite"/>
    </source>
</evidence>
<dbReference type="KEGG" id="vg:11256718"/>
<reference evidence="2 3" key="1">
    <citation type="journal article" date="2011" name="Proc. Natl. Acad. Sci. U.S.A.">
        <title>Distant Mimivirus relative with a larger genome highlights the fundamental features of Megaviridae.</title>
        <authorList>
            <person name="Arslan D."/>
            <person name="Legendre M."/>
            <person name="Seltzer V."/>
            <person name="Abergel C."/>
            <person name="Claverie J.M."/>
        </authorList>
    </citation>
    <scope>NUCLEOTIDE SEQUENCE [LARGE SCALE GENOMIC DNA]</scope>
    <source>
        <strain evidence="2">Claverie Las Cruses</strain>
    </source>
</reference>
<name>G5CQD2_9VIRU</name>
<feature type="compositionally biased region" description="Low complexity" evidence="1">
    <location>
        <begin position="77"/>
        <end position="96"/>
    </location>
</feature>
<feature type="compositionally biased region" description="Low complexity" evidence="1">
    <location>
        <begin position="104"/>
        <end position="119"/>
    </location>
</feature>
<organism evidence="2 3">
    <name type="scientific">Megavirus chiliensis</name>
    <dbReference type="NCBI Taxonomy" id="1094892"/>
    <lineage>
        <taxon>Viruses</taxon>
        <taxon>Varidnaviria</taxon>
        <taxon>Bamfordvirae</taxon>
        <taxon>Nucleocytoviricota</taxon>
        <taxon>Megaviricetes</taxon>
        <taxon>Imitervirales</taxon>
        <taxon>Mimiviridae</taxon>
        <taxon>Megamimivirinae</taxon>
        <taxon>Megavirus</taxon>
        <taxon>Megavirus chilense</taxon>
    </lineage>
</organism>
<feature type="compositionally biased region" description="Polar residues" evidence="1">
    <location>
        <begin position="123"/>
        <end position="145"/>
    </location>
</feature>
<dbReference type="EMBL" id="JN258408">
    <property type="protein sequence ID" value="AEQ32704.1"/>
    <property type="molecule type" value="Genomic_DNA"/>
</dbReference>
<accession>G5CQD2</accession>